<dbReference type="AlphaFoldDB" id="A0AAN6YXD7"/>
<proteinExistence type="predicted"/>
<protein>
    <submittedName>
        <fullName evidence="1">Uncharacterized protein</fullName>
    </submittedName>
</protein>
<sequence length="268" mass="30993">MADGYLGDEAFQTRLICFGREKEQFLDVGDLLDLDDQDKSFLADRIAYDFDNEQLSKLRRMLPLQPAGSTLAPAFGNGFRIRKTAPANAGNEHTAMTDVVETAHDGESADREMPADLEQNDADTIPTRPVYLLEQPQKEQPMTPEFLSAWKRKMDLARLHSKRYKMTEERLRHIRWQDLFYIDNNGYLSIWKEVYDRATSELTATDPRYKLQTCRWHKFKTPPRRAMPGIPTLVVTDPEGRRWYPSDLSYYYDDSASTTEDDSDGAVY</sequence>
<reference evidence="1" key="2">
    <citation type="submission" date="2023-05" db="EMBL/GenBank/DDBJ databases">
        <authorList>
            <consortium name="Lawrence Berkeley National Laboratory"/>
            <person name="Steindorff A."/>
            <person name="Hensen N."/>
            <person name="Bonometti L."/>
            <person name="Westerberg I."/>
            <person name="Brannstrom I.O."/>
            <person name="Guillou S."/>
            <person name="Cros-Aarteil S."/>
            <person name="Calhoun S."/>
            <person name="Haridas S."/>
            <person name="Kuo A."/>
            <person name="Mondo S."/>
            <person name="Pangilinan J."/>
            <person name="Riley R."/>
            <person name="Labutti K."/>
            <person name="Andreopoulos B."/>
            <person name="Lipzen A."/>
            <person name="Chen C."/>
            <person name="Yanf M."/>
            <person name="Daum C."/>
            <person name="Ng V."/>
            <person name="Clum A."/>
            <person name="Ohm R."/>
            <person name="Martin F."/>
            <person name="Silar P."/>
            <person name="Natvig D."/>
            <person name="Lalanne C."/>
            <person name="Gautier V."/>
            <person name="Ament-Velasquez S.L."/>
            <person name="Kruys A."/>
            <person name="Hutchinson M.I."/>
            <person name="Powell A.J."/>
            <person name="Barry K."/>
            <person name="Miller A.N."/>
            <person name="Grigoriev I.V."/>
            <person name="Debuchy R."/>
            <person name="Gladieux P."/>
            <person name="Thoren M.H."/>
            <person name="Johannesson H."/>
        </authorList>
    </citation>
    <scope>NUCLEOTIDE SEQUENCE</scope>
    <source>
        <strain evidence="1">CBS 508.74</strain>
    </source>
</reference>
<keyword evidence="2" id="KW-1185">Reference proteome</keyword>
<accession>A0AAN6YXD7</accession>
<evidence type="ECO:0000313" key="1">
    <source>
        <dbReference type="EMBL" id="KAK4117247.1"/>
    </source>
</evidence>
<dbReference type="EMBL" id="MU853332">
    <property type="protein sequence ID" value="KAK4117247.1"/>
    <property type="molecule type" value="Genomic_DNA"/>
</dbReference>
<dbReference type="Proteomes" id="UP001302812">
    <property type="component" value="Unassembled WGS sequence"/>
</dbReference>
<name>A0AAN6YXD7_9PEZI</name>
<dbReference type="RefSeq" id="XP_064674817.1">
    <property type="nucleotide sequence ID" value="XM_064818970.1"/>
</dbReference>
<organism evidence="1 2">
    <name type="scientific">Canariomyces notabilis</name>
    <dbReference type="NCBI Taxonomy" id="2074819"/>
    <lineage>
        <taxon>Eukaryota</taxon>
        <taxon>Fungi</taxon>
        <taxon>Dikarya</taxon>
        <taxon>Ascomycota</taxon>
        <taxon>Pezizomycotina</taxon>
        <taxon>Sordariomycetes</taxon>
        <taxon>Sordariomycetidae</taxon>
        <taxon>Sordariales</taxon>
        <taxon>Chaetomiaceae</taxon>
        <taxon>Canariomyces</taxon>
    </lineage>
</organism>
<reference evidence="1" key="1">
    <citation type="journal article" date="2023" name="Mol. Phylogenet. Evol.">
        <title>Genome-scale phylogeny and comparative genomics of the fungal order Sordariales.</title>
        <authorList>
            <person name="Hensen N."/>
            <person name="Bonometti L."/>
            <person name="Westerberg I."/>
            <person name="Brannstrom I.O."/>
            <person name="Guillou S."/>
            <person name="Cros-Aarteil S."/>
            <person name="Calhoun S."/>
            <person name="Haridas S."/>
            <person name="Kuo A."/>
            <person name="Mondo S."/>
            <person name="Pangilinan J."/>
            <person name="Riley R."/>
            <person name="LaButti K."/>
            <person name="Andreopoulos B."/>
            <person name="Lipzen A."/>
            <person name="Chen C."/>
            <person name="Yan M."/>
            <person name="Daum C."/>
            <person name="Ng V."/>
            <person name="Clum A."/>
            <person name="Steindorff A."/>
            <person name="Ohm R.A."/>
            <person name="Martin F."/>
            <person name="Silar P."/>
            <person name="Natvig D.O."/>
            <person name="Lalanne C."/>
            <person name="Gautier V."/>
            <person name="Ament-Velasquez S.L."/>
            <person name="Kruys A."/>
            <person name="Hutchinson M.I."/>
            <person name="Powell A.J."/>
            <person name="Barry K."/>
            <person name="Miller A.N."/>
            <person name="Grigoriev I.V."/>
            <person name="Debuchy R."/>
            <person name="Gladieux P."/>
            <person name="Hiltunen Thoren M."/>
            <person name="Johannesson H."/>
        </authorList>
    </citation>
    <scope>NUCLEOTIDE SEQUENCE</scope>
    <source>
        <strain evidence="1">CBS 508.74</strain>
    </source>
</reference>
<gene>
    <name evidence="1" type="ORF">N656DRAFT_840946</name>
</gene>
<comment type="caution">
    <text evidence="1">The sequence shown here is derived from an EMBL/GenBank/DDBJ whole genome shotgun (WGS) entry which is preliminary data.</text>
</comment>
<dbReference type="GeneID" id="89943096"/>
<evidence type="ECO:0000313" key="2">
    <source>
        <dbReference type="Proteomes" id="UP001302812"/>
    </source>
</evidence>